<dbReference type="NCBIfam" id="NF006056">
    <property type="entry name" value="PRK08204.1"/>
    <property type="match status" value="1"/>
</dbReference>
<dbReference type="EMBL" id="QQTP01000005">
    <property type="protein sequence ID" value="RDJ25512.1"/>
    <property type="molecule type" value="Genomic_DNA"/>
</dbReference>
<reference evidence="5" key="1">
    <citation type="submission" date="2018-07" db="EMBL/GenBank/DDBJ databases">
        <authorList>
            <person name="Safronova V.I."/>
            <person name="Chirak E.R."/>
            <person name="Sazanova A.L."/>
        </authorList>
    </citation>
    <scope>NUCLEOTIDE SEQUENCE [LARGE SCALE GENOMIC DNA]</scope>
    <source>
        <strain evidence="5">RCAM04685</strain>
    </source>
</reference>
<dbReference type="Pfam" id="PF01979">
    <property type="entry name" value="Amidohydro_1"/>
    <property type="match status" value="1"/>
</dbReference>
<keyword evidence="2" id="KW-0378">Hydrolase</keyword>
<name>A0A370L7C9_9HYPH</name>
<proteinExistence type="inferred from homology"/>
<dbReference type="Gene3D" id="2.30.40.10">
    <property type="entry name" value="Urease, subunit C, domain 1"/>
    <property type="match status" value="1"/>
</dbReference>
<dbReference type="PANTHER" id="PTHR43794">
    <property type="entry name" value="AMINOHYDROLASE SSNA-RELATED"/>
    <property type="match status" value="1"/>
</dbReference>
<evidence type="ECO:0000259" key="3">
    <source>
        <dbReference type="Pfam" id="PF01979"/>
    </source>
</evidence>
<dbReference type="Proteomes" id="UP000255207">
    <property type="component" value="Unassembled WGS sequence"/>
</dbReference>
<organism evidence="4 5">
    <name type="scientific">Bosea caraganae</name>
    <dbReference type="NCBI Taxonomy" id="2763117"/>
    <lineage>
        <taxon>Bacteria</taxon>
        <taxon>Pseudomonadati</taxon>
        <taxon>Pseudomonadota</taxon>
        <taxon>Alphaproteobacteria</taxon>
        <taxon>Hyphomicrobiales</taxon>
        <taxon>Boseaceae</taxon>
        <taxon>Bosea</taxon>
    </lineage>
</organism>
<dbReference type="InterPro" id="IPR050287">
    <property type="entry name" value="MTA/SAH_deaminase"/>
</dbReference>
<feature type="domain" description="Amidohydrolase-related" evidence="3">
    <location>
        <begin position="54"/>
        <end position="429"/>
    </location>
</feature>
<evidence type="ECO:0000256" key="2">
    <source>
        <dbReference type="ARBA" id="ARBA00022801"/>
    </source>
</evidence>
<dbReference type="PANTHER" id="PTHR43794:SF11">
    <property type="entry name" value="AMIDOHYDROLASE-RELATED DOMAIN-CONTAINING PROTEIN"/>
    <property type="match status" value="1"/>
</dbReference>
<gene>
    <name evidence="4" type="ORF">DWE98_12400</name>
</gene>
<comment type="similarity">
    <text evidence="1">Belongs to the metallo-dependent hydrolases superfamily. ATZ/TRZ family.</text>
</comment>
<evidence type="ECO:0000256" key="1">
    <source>
        <dbReference type="ARBA" id="ARBA00006745"/>
    </source>
</evidence>
<dbReference type="SUPFAM" id="SSF51338">
    <property type="entry name" value="Composite domain of metallo-dependent hydrolases"/>
    <property type="match status" value="1"/>
</dbReference>
<dbReference type="InterPro" id="IPR011059">
    <property type="entry name" value="Metal-dep_hydrolase_composite"/>
</dbReference>
<comment type="caution">
    <text evidence="4">The sequence shown here is derived from an EMBL/GenBank/DDBJ whole genome shotgun (WGS) entry which is preliminary data.</text>
</comment>
<protein>
    <recommendedName>
        <fullName evidence="3">Amidohydrolase-related domain-containing protein</fullName>
    </recommendedName>
</protein>
<dbReference type="InterPro" id="IPR006680">
    <property type="entry name" value="Amidohydro-rel"/>
</dbReference>
<evidence type="ECO:0000313" key="5">
    <source>
        <dbReference type="Proteomes" id="UP000255207"/>
    </source>
</evidence>
<dbReference type="AlphaFoldDB" id="A0A370L7C9"/>
<dbReference type="InterPro" id="IPR032466">
    <property type="entry name" value="Metal_Hydrolase"/>
</dbReference>
<dbReference type="OrthoDB" id="9796020at2"/>
<dbReference type="Gene3D" id="3.20.20.140">
    <property type="entry name" value="Metal-dependent hydrolases"/>
    <property type="match status" value="1"/>
</dbReference>
<keyword evidence="5" id="KW-1185">Reference proteome</keyword>
<dbReference type="SUPFAM" id="SSF51556">
    <property type="entry name" value="Metallo-dependent hydrolases"/>
    <property type="match status" value="1"/>
</dbReference>
<accession>A0A370L7C9</accession>
<dbReference type="GO" id="GO:0016810">
    <property type="term" value="F:hydrolase activity, acting on carbon-nitrogen (but not peptide) bonds"/>
    <property type="evidence" value="ECO:0007669"/>
    <property type="project" value="InterPro"/>
</dbReference>
<sequence length="474" mass="50315">MQRLLVTGGTVVTMDPGLSDLARGDVLIEDGRIVEVAPKIACADAERIEAAGCIVMPGLVNAHLHTWQTPLRGIGGDWAGSDYDDILHSRLAPRYTPQDLHDATLFGALAQLDSGTTTVFDWCHNNPTPDHTDAAVEALAAAGIRAVFGHGSAKPPPAPGAPHFSTVAHGWDEIRRLRQGRFASDDNLATLAACILGPDYGTLDVCRTDFTEARALAIPTSAHVWGQSGRLVQDGYRQLAAEGLIPPGHNVVHGNYLADDELDLLIDAGASFTSAPTVELRNHAREPLSVRLRRRGLVPSIGVDCEALACDRMLDALRFTLQAHRLFNNQAAIREMTRAGAPAPDAAGSVVRQVSLTTREVLEWGTIGNARALGLADRIGSLTPGKQADLLIVRIDGAHVMPASDPAQVMIQLAQNSDIDTVLVAGQIVKRGGRLSHPGLDRARANAAALAERLFATLPAELRARCALAPAQAA</sequence>
<evidence type="ECO:0000313" key="4">
    <source>
        <dbReference type="EMBL" id="RDJ25512.1"/>
    </source>
</evidence>
<dbReference type="RefSeq" id="WP_114829558.1">
    <property type="nucleotide sequence ID" value="NZ_QQTO01000021.1"/>
</dbReference>